<evidence type="ECO:0000313" key="1">
    <source>
        <dbReference type="EMBL" id="KRY60432.1"/>
    </source>
</evidence>
<comment type="caution">
    <text evidence="1">The sequence shown here is derived from an EMBL/GenBank/DDBJ whole genome shotgun (WGS) entry which is preliminary data.</text>
</comment>
<proteinExistence type="predicted"/>
<protein>
    <submittedName>
        <fullName evidence="1">Uncharacterized protein</fullName>
    </submittedName>
</protein>
<gene>
    <name evidence="1" type="ORF">T03_2451</name>
</gene>
<dbReference type="AlphaFoldDB" id="A0A0V1DFP9"/>
<name>A0A0V1DFP9_TRIBR</name>
<dbReference type="EMBL" id="JYDI01000006">
    <property type="protein sequence ID" value="KRY60432.1"/>
    <property type="molecule type" value="Genomic_DNA"/>
</dbReference>
<dbReference type="Proteomes" id="UP000054653">
    <property type="component" value="Unassembled WGS sequence"/>
</dbReference>
<sequence>MQEEYRITNHVEQSAQSTIWAFDHLSNSLQHLAKTWLSSLNSLRVGVTFRCAKFVLFGSIWSMHVLNFRSISTCRLGTNQPLTAAASGESFQSGRLCARESMRPPRSRSEIEAATVESRRATWTRWSSIQAQNRDVRCSSSSGLMVTALIWRLSPDGRPHSCLCSPALRRPTFPNRSHRPTCAASYTRDIPPQQFAQEGLVQLTTAVNSPRGQLSVWSSHRDYLCLWHSLKSAGKLRSALAEAIGRMVKICSSTDTFGLTTRRVDPFRSQDVAQTHQP</sequence>
<accession>A0A0V1DFP9</accession>
<keyword evidence="2" id="KW-1185">Reference proteome</keyword>
<evidence type="ECO:0000313" key="2">
    <source>
        <dbReference type="Proteomes" id="UP000054653"/>
    </source>
</evidence>
<organism evidence="1 2">
    <name type="scientific">Trichinella britovi</name>
    <name type="common">Parasitic roundworm</name>
    <dbReference type="NCBI Taxonomy" id="45882"/>
    <lineage>
        <taxon>Eukaryota</taxon>
        <taxon>Metazoa</taxon>
        <taxon>Ecdysozoa</taxon>
        <taxon>Nematoda</taxon>
        <taxon>Enoplea</taxon>
        <taxon>Dorylaimia</taxon>
        <taxon>Trichinellida</taxon>
        <taxon>Trichinellidae</taxon>
        <taxon>Trichinella</taxon>
    </lineage>
</organism>
<reference evidence="1 2" key="1">
    <citation type="submission" date="2015-01" db="EMBL/GenBank/DDBJ databases">
        <title>Evolution of Trichinella species and genotypes.</title>
        <authorList>
            <person name="Korhonen P.K."/>
            <person name="Edoardo P."/>
            <person name="Giuseppe L.R."/>
            <person name="Gasser R.B."/>
        </authorList>
    </citation>
    <scope>NUCLEOTIDE SEQUENCE [LARGE SCALE GENOMIC DNA]</scope>
    <source>
        <strain evidence="1">ISS120</strain>
    </source>
</reference>